<dbReference type="RefSeq" id="XP_007316283.1">
    <property type="nucleotide sequence ID" value="XM_007316221.1"/>
</dbReference>
<feature type="region of interest" description="Disordered" evidence="1">
    <location>
        <begin position="133"/>
        <end position="291"/>
    </location>
</feature>
<dbReference type="OrthoDB" id="3262817at2759"/>
<dbReference type="GeneID" id="18818440"/>
<dbReference type="EMBL" id="GL945432">
    <property type="protein sequence ID" value="EGO26110.1"/>
    <property type="molecule type" value="Genomic_DNA"/>
</dbReference>
<protein>
    <submittedName>
        <fullName evidence="2">Uncharacterized protein</fullName>
    </submittedName>
</protein>
<dbReference type="Proteomes" id="UP000008064">
    <property type="component" value="Unassembled WGS sequence"/>
</dbReference>
<gene>
    <name evidence="2" type="ORF">SERLADRAFT_462808</name>
</gene>
<name>F8NQI1_SERL9</name>
<accession>F8NQI1</accession>
<feature type="compositionally biased region" description="Basic and acidic residues" evidence="1">
    <location>
        <begin position="239"/>
        <end position="250"/>
    </location>
</feature>
<dbReference type="KEGG" id="sla:SERLADRAFT_462808"/>
<feature type="compositionally biased region" description="Acidic residues" evidence="1">
    <location>
        <begin position="190"/>
        <end position="213"/>
    </location>
</feature>
<dbReference type="HOGENOM" id="CLU_645739_0_0_1"/>
<feature type="compositionally biased region" description="Low complexity" evidence="1">
    <location>
        <begin position="135"/>
        <end position="144"/>
    </location>
</feature>
<evidence type="ECO:0000256" key="1">
    <source>
        <dbReference type="SAM" id="MobiDB-lite"/>
    </source>
</evidence>
<reference evidence="3" key="1">
    <citation type="journal article" date="2011" name="Science">
        <title>The plant cell wall-decomposing machinery underlies the functional diversity of forest fungi.</title>
        <authorList>
            <person name="Eastwood D.C."/>
            <person name="Floudas D."/>
            <person name="Binder M."/>
            <person name="Majcherczyk A."/>
            <person name="Schneider P."/>
            <person name="Aerts A."/>
            <person name="Asiegbu F.O."/>
            <person name="Baker S.E."/>
            <person name="Barry K."/>
            <person name="Bendiksby M."/>
            <person name="Blumentritt M."/>
            <person name="Coutinho P.M."/>
            <person name="Cullen D."/>
            <person name="de Vries R.P."/>
            <person name="Gathman A."/>
            <person name="Goodell B."/>
            <person name="Henrissat B."/>
            <person name="Ihrmark K."/>
            <person name="Kauserud H."/>
            <person name="Kohler A."/>
            <person name="LaButti K."/>
            <person name="Lapidus A."/>
            <person name="Lavin J.L."/>
            <person name="Lee Y.-H."/>
            <person name="Lindquist E."/>
            <person name="Lilly W."/>
            <person name="Lucas S."/>
            <person name="Morin E."/>
            <person name="Murat C."/>
            <person name="Oguiza J.A."/>
            <person name="Park J."/>
            <person name="Pisabarro A.G."/>
            <person name="Riley R."/>
            <person name="Rosling A."/>
            <person name="Salamov A."/>
            <person name="Schmidt O."/>
            <person name="Schmutz J."/>
            <person name="Skrede I."/>
            <person name="Stenlid J."/>
            <person name="Wiebenga A."/>
            <person name="Xie X."/>
            <person name="Kuees U."/>
            <person name="Hibbett D.S."/>
            <person name="Hoffmeister D."/>
            <person name="Hoegberg N."/>
            <person name="Martin F."/>
            <person name="Grigoriev I.V."/>
            <person name="Watkinson S.C."/>
        </authorList>
    </citation>
    <scope>NUCLEOTIDE SEQUENCE [LARGE SCALE GENOMIC DNA]</scope>
    <source>
        <strain evidence="3">S7.9</strain>
    </source>
</reference>
<feature type="compositionally biased region" description="Basic and acidic residues" evidence="1">
    <location>
        <begin position="214"/>
        <end position="228"/>
    </location>
</feature>
<sequence>MKFTVSTINPQPRTPLLVLVYNEERVLVNTPNTYEELERVARVEFSLADENLIFHTRDLDICEEKDVRIHKGAWDIVRSLTGNISVTTTARAPLGADSDLIVSNAAAYRVPGALEPLGEDDVLASARTEQNVMNSLPSPHSSSIHSRHDPRQADPSLKDQALTSDSDGSDDASMRIKSPKKRQLLRQVMSDDEDDSDHPMGEPDEPDDHDDDESGRSVFEDIPKRRDQGPVIEPAPSREQPKFPKVKEEPISGGMSFQKEKTPLHKKSGNSHVGKTTGVQEENVQESASNHTNDEKLLVSIAHRPTKQQAIFKTKGQTRVGKVLSGACKSFNLDYESARLLLIVTMEEDGETLEHFFECDKEETMTRVGAEKASSFIVETT</sequence>
<evidence type="ECO:0000313" key="3">
    <source>
        <dbReference type="Proteomes" id="UP000008064"/>
    </source>
</evidence>
<proteinExistence type="predicted"/>
<feature type="compositionally biased region" description="Polar residues" evidence="1">
    <location>
        <begin position="270"/>
        <end position="291"/>
    </location>
</feature>
<dbReference type="AlphaFoldDB" id="F8NQI1"/>
<organism evidence="3">
    <name type="scientific">Serpula lacrymans var. lacrymans (strain S7.9)</name>
    <name type="common">Dry rot fungus</name>
    <dbReference type="NCBI Taxonomy" id="578457"/>
    <lineage>
        <taxon>Eukaryota</taxon>
        <taxon>Fungi</taxon>
        <taxon>Dikarya</taxon>
        <taxon>Basidiomycota</taxon>
        <taxon>Agaricomycotina</taxon>
        <taxon>Agaricomycetes</taxon>
        <taxon>Agaricomycetidae</taxon>
        <taxon>Boletales</taxon>
        <taxon>Coniophorineae</taxon>
        <taxon>Serpulaceae</taxon>
        <taxon>Serpula</taxon>
    </lineage>
</organism>
<evidence type="ECO:0000313" key="2">
    <source>
        <dbReference type="EMBL" id="EGO26110.1"/>
    </source>
</evidence>